<sequence>GSYEAVDANGHYALKGSINVADSKMSGIKTDSYEIGYRLDTDTVALQAAGYYSVSDNSIKYDKKTLLITNVDDEQRVYGAEANINYW</sequence>
<evidence type="ECO:0000256" key="1">
    <source>
        <dbReference type="ARBA" id="ARBA00004442"/>
    </source>
</evidence>
<evidence type="ECO:0000313" key="6">
    <source>
        <dbReference type="Proteomes" id="UP000214596"/>
    </source>
</evidence>
<reference evidence="5 6" key="1">
    <citation type="journal article" date="2017" name="Appl. Environ. Microbiol.">
        <title>Parallel evolution of two clades of a major Atlantic endemic Vibrio parahaemolyticus pathogen lineage by independent acquisition of related pathogenicity islands.</title>
        <authorList>
            <person name="Xu F."/>
            <person name="Gonzalez-Escalona N."/>
            <person name="Drees K.P."/>
            <person name="Sebra R.P."/>
            <person name="Cooper V.S."/>
            <person name="Jones S.H."/>
            <person name="Whistler C.A."/>
        </authorList>
    </citation>
    <scope>NUCLEOTIDE SEQUENCE [LARGE SCALE GENOMIC DNA]</scope>
    <source>
        <strain evidence="5 6">MAVP-3</strain>
    </source>
</reference>
<dbReference type="AlphaFoldDB" id="A0A227J0V6"/>
<dbReference type="GO" id="GO:0009279">
    <property type="term" value="C:cell outer membrane"/>
    <property type="evidence" value="ECO:0007669"/>
    <property type="project" value="UniProtKB-SubCell"/>
</dbReference>
<protein>
    <recommendedName>
        <fullName evidence="4">TonB-dependent receptor-like beta-barrel domain-containing protein</fullName>
    </recommendedName>
</protein>
<dbReference type="Pfam" id="PF00593">
    <property type="entry name" value="TonB_dep_Rec_b-barrel"/>
    <property type="match status" value="1"/>
</dbReference>
<organism evidence="5 6">
    <name type="scientific">Vibrio parahaemolyticus</name>
    <dbReference type="NCBI Taxonomy" id="670"/>
    <lineage>
        <taxon>Bacteria</taxon>
        <taxon>Pseudomonadati</taxon>
        <taxon>Pseudomonadota</taxon>
        <taxon>Gammaproteobacteria</taxon>
        <taxon>Vibrionales</taxon>
        <taxon>Vibrionaceae</taxon>
        <taxon>Vibrio</taxon>
    </lineage>
</organism>
<evidence type="ECO:0000313" key="5">
    <source>
        <dbReference type="EMBL" id="OXE28157.1"/>
    </source>
</evidence>
<dbReference type="SUPFAM" id="SSF56935">
    <property type="entry name" value="Porins"/>
    <property type="match status" value="1"/>
</dbReference>
<keyword evidence="3" id="KW-0998">Cell outer membrane</keyword>
<comment type="caution">
    <text evidence="5">The sequence shown here is derived from an EMBL/GenBank/DDBJ whole genome shotgun (WGS) entry which is preliminary data.</text>
</comment>
<name>A0A227J0V6_VIBPH</name>
<dbReference type="InterPro" id="IPR000531">
    <property type="entry name" value="Beta-barrel_TonB"/>
</dbReference>
<evidence type="ECO:0000259" key="4">
    <source>
        <dbReference type="Pfam" id="PF00593"/>
    </source>
</evidence>
<feature type="non-terminal residue" evidence="5">
    <location>
        <position position="87"/>
    </location>
</feature>
<accession>A0A227J0V6</accession>
<proteinExistence type="predicted"/>
<dbReference type="InterPro" id="IPR036942">
    <property type="entry name" value="Beta-barrel_TonB_sf"/>
</dbReference>
<dbReference type="Gene3D" id="2.40.170.20">
    <property type="entry name" value="TonB-dependent receptor, beta-barrel domain"/>
    <property type="match status" value="1"/>
</dbReference>
<keyword evidence="2" id="KW-0472">Membrane</keyword>
<comment type="subcellular location">
    <subcellularLocation>
        <location evidence="1">Cell outer membrane</location>
    </subcellularLocation>
</comment>
<feature type="domain" description="TonB-dependent receptor-like beta-barrel" evidence="4">
    <location>
        <begin position="28"/>
        <end position="86"/>
    </location>
</feature>
<evidence type="ECO:0000256" key="2">
    <source>
        <dbReference type="ARBA" id="ARBA00023136"/>
    </source>
</evidence>
<evidence type="ECO:0000256" key="3">
    <source>
        <dbReference type="ARBA" id="ARBA00023237"/>
    </source>
</evidence>
<feature type="non-terminal residue" evidence="5">
    <location>
        <position position="1"/>
    </location>
</feature>
<gene>
    <name evidence="5" type="ORF">CA163_35375</name>
</gene>
<dbReference type="EMBL" id="NIXT01004662">
    <property type="protein sequence ID" value="OXE28157.1"/>
    <property type="molecule type" value="Genomic_DNA"/>
</dbReference>
<dbReference type="Proteomes" id="UP000214596">
    <property type="component" value="Unassembled WGS sequence"/>
</dbReference>